<evidence type="ECO:0000313" key="4">
    <source>
        <dbReference type="EMBL" id="SEF72129.1"/>
    </source>
</evidence>
<feature type="transmembrane region" description="Helical" evidence="1">
    <location>
        <begin position="9"/>
        <end position="30"/>
    </location>
</feature>
<sequence>MTKALKSSGFLGLAVMMAVGLHQFVILSGGDPVPPWMIGGHAHLGVLSILAIVMGFAVPALGVTGALRTAVTVLFIAGQWGIPGIVWLGEGLGLLFLMPTGFLWGLALIVSMLIMLYATLTEDVGAGGSGPAAMAPSDD</sequence>
<dbReference type="OrthoDB" id="194488at2157"/>
<proteinExistence type="predicted"/>
<feature type="domain" description="DUF8059" evidence="2">
    <location>
        <begin position="1"/>
        <end position="139"/>
    </location>
</feature>
<dbReference type="GeneID" id="39857435"/>
<dbReference type="Pfam" id="PF26248">
    <property type="entry name" value="DUF8059"/>
    <property type="match status" value="1"/>
</dbReference>
<keyword evidence="1" id="KW-0812">Transmembrane</keyword>
<organism evidence="4 5">
    <name type="scientific">Halobellus limi</name>
    <dbReference type="NCBI Taxonomy" id="699433"/>
    <lineage>
        <taxon>Archaea</taxon>
        <taxon>Methanobacteriati</taxon>
        <taxon>Methanobacteriota</taxon>
        <taxon>Stenosarchaea group</taxon>
        <taxon>Halobacteria</taxon>
        <taxon>Halobacteriales</taxon>
        <taxon>Haloferacaceae</taxon>
        <taxon>Halobellus</taxon>
    </lineage>
</organism>
<gene>
    <name evidence="3" type="ORF">DV707_05070</name>
    <name evidence="4" type="ORF">SAMN04488133_0537</name>
</gene>
<reference evidence="4 5" key="1">
    <citation type="submission" date="2016-10" db="EMBL/GenBank/DDBJ databases">
        <authorList>
            <person name="de Groot N.N."/>
        </authorList>
    </citation>
    <scope>NUCLEOTIDE SEQUENCE [LARGE SCALE GENOMIC DNA]</scope>
    <source>
        <strain evidence="4 5">CGMCC 1.10331</strain>
    </source>
</reference>
<evidence type="ECO:0000256" key="1">
    <source>
        <dbReference type="SAM" id="Phobius"/>
    </source>
</evidence>
<evidence type="ECO:0000313" key="6">
    <source>
        <dbReference type="Proteomes" id="UP000296733"/>
    </source>
</evidence>
<protein>
    <recommendedName>
        <fullName evidence="2">DUF8059 domain-containing protein</fullName>
    </recommendedName>
</protein>
<name>A0A1H5UAV2_9EURY</name>
<keyword evidence="5" id="KW-1185">Reference proteome</keyword>
<feature type="transmembrane region" description="Helical" evidence="1">
    <location>
        <begin position="42"/>
        <end position="63"/>
    </location>
</feature>
<reference evidence="3 6" key="2">
    <citation type="journal article" date="2019" name="Nat. Commun.">
        <title>A new type of DNA phosphorothioation-based antiviral system in archaea.</title>
        <authorList>
            <person name="Xiong L."/>
            <person name="Liu S."/>
            <person name="Chen S."/>
            <person name="Xiao Y."/>
            <person name="Zhu B."/>
            <person name="Gao Y."/>
            <person name="Zhang Y."/>
            <person name="Chen B."/>
            <person name="Luo J."/>
            <person name="Deng Z."/>
            <person name="Chen X."/>
            <person name="Wang L."/>
            <person name="Chen S."/>
        </authorList>
    </citation>
    <scope>NUCLEOTIDE SEQUENCE [LARGE SCALE GENOMIC DNA]</scope>
    <source>
        <strain evidence="3 6">CGMCC 1.10331</strain>
    </source>
</reference>
<feature type="transmembrane region" description="Helical" evidence="1">
    <location>
        <begin position="101"/>
        <end position="120"/>
    </location>
</feature>
<dbReference type="KEGG" id="hlm:DV707_05070"/>
<keyword evidence="1" id="KW-1133">Transmembrane helix</keyword>
<dbReference type="EMBL" id="CP031311">
    <property type="protein sequence ID" value="QCC47091.1"/>
    <property type="molecule type" value="Genomic_DNA"/>
</dbReference>
<keyword evidence="1" id="KW-0472">Membrane</keyword>
<dbReference type="RefSeq" id="WP_103990307.1">
    <property type="nucleotide sequence ID" value="NZ_CP031311.1"/>
</dbReference>
<accession>A0A1H5UAV2</accession>
<feature type="transmembrane region" description="Helical" evidence="1">
    <location>
        <begin position="70"/>
        <end position="89"/>
    </location>
</feature>
<dbReference type="EMBL" id="FNVN01000001">
    <property type="protein sequence ID" value="SEF72129.1"/>
    <property type="molecule type" value="Genomic_DNA"/>
</dbReference>
<evidence type="ECO:0000313" key="3">
    <source>
        <dbReference type="EMBL" id="QCC47091.1"/>
    </source>
</evidence>
<evidence type="ECO:0000259" key="2">
    <source>
        <dbReference type="Pfam" id="PF26248"/>
    </source>
</evidence>
<dbReference type="AlphaFoldDB" id="A0A1H5UAV2"/>
<evidence type="ECO:0000313" key="5">
    <source>
        <dbReference type="Proteomes" id="UP000236740"/>
    </source>
</evidence>
<dbReference type="InterPro" id="IPR058372">
    <property type="entry name" value="DUF8059"/>
</dbReference>
<dbReference type="Proteomes" id="UP000236740">
    <property type="component" value="Unassembled WGS sequence"/>
</dbReference>
<dbReference type="Proteomes" id="UP000296733">
    <property type="component" value="Chromosome"/>
</dbReference>